<keyword evidence="3" id="KW-1185">Reference proteome</keyword>
<dbReference type="EMBL" id="BDSP01000120">
    <property type="protein sequence ID" value="GAX17679.1"/>
    <property type="molecule type" value="Genomic_DNA"/>
</dbReference>
<dbReference type="Proteomes" id="UP000198406">
    <property type="component" value="Unassembled WGS sequence"/>
</dbReference>
<reference evidence="2 3" key="1">
    <citation type="journal article" date="2015" name="Plant Cell">
        <title>Oil accumulation by the oleaginous diatom Fistulifera solaris as revealed by the genome and transcriptome.</title>
        <authorList>
            <person name="Tanaka T."/>
            <person name="Maeda Y."/>
            <person name="Veluchamy A."/>
            <person name="Tanaka M."/>
            <person name="Abida H."/>
            <person name="Marechal E."/>
            <person name="Bowler C."/>
            <person name="Muto M."/>
            <person name="Sunaga Y."/>
            <person name="Tanaka M."/>
            <person name="Yoshino T."/>
            <person name="Taniguchi T."/>
            <person name="Fukuda Y."/>
            <person name="Nemoto M."/>
            <person name="Matsumoto M."/>
            <person name="Wong P.S."/>
            <person name="Aburatani S."/>
            <person name="Fujibuchi W."/>
        </authorList>
    </citation>
    <scope>NUCLEOTIDE SEQUENCE [LARGE SCALE GENOMIC DNA]</scope>
    <source>
        <strain evidence="2 3">JPCC DA0580</strain>
    </source>
</reference>
<evidence type="ECO:0000313" key="2">
    <source>
        <dbReference type="EMBL" id="GAX17679.1"/>
    </source>
</evidence>
<organism evidence="2 3">
    <name type="scientific">Fistulifera solaris</name>
    <name type="common">Oleaginous diatom</name>
    <dbReference type="NCBI Taxonomy" id="1519565"/>
    <lineage>
        <taxon>Eukaryota</taxon>
        <taxon>Sar</taxon>
        <taxon>Stramenopiles</taxon>
        <taxon>Ochrophyta</taxon>
        <taxon>Bacillariophyta</taxon>
        <taxon>Bacillariophyceae</taxon>
        <taxon>Bacillariophycidae</taxon>
        <taxon>Naviculales</taxon>
        <taxon>Naviculaceae</taxon>
        <taxon>Fistulifera</taxon>
    </lineage>
</organism>
<feature type="region of interest" description="Disordered" evidence="1">
    <location>
        <begin position="875"/>
        <end position="894"/>
    </location>
</feature>
<dbReference type="InParanoid" id="A0A1Z5JUT3"/>
<comment type="caution">
    <text evidence="2">The sequence shown here is derived from an EMBL/GenBank/DDBJ whole genome shotgun (WGS) entry which is preliminary data.</text>
</comment>
<sequence length="992" mass="112786">MSRPPNEHSLLQRIPKEQLSSQQKALLPENVPLYRLLREPTALTEFDPNQQLAIWQENGTIFVWNCEDENEELFRGQDLHFTLLGFADIDCAIYGKNDIAIADTFTYFASLPHLGDTANKAVLQCICDDEIPFDFGCLQPEQLARILDSNPTRRIDLSAVISAEQARVLATRPYSLDLKFVGHDFAFLDQGTAFVEALEHRESTFGSLFIYCGEMEDSISSNNLERLLNLENMFEELQISSPNEECVLLPFLAKVDVLEYRLYARYMEPEEFLPLEIVARDLTLKFIIDGDDEWSMLSVLFWHRVAELGHFERLSFANLCRSEIDFDPHTYARQVAPVVAALIGAVNANPKLSCLDLSDDESHLHWGPFFQWVFEEVKDHPSLRTVLVRTYNHNSDEDDTGDEDEYFERRYCFHPSWLEKLLSNNRNIVVVDSSGNICTNGSTIDKAYALNDFYNSSLGLVNESCSVLRPLLVTSALTESRASTNVQYTGLLLSRHVDTLYVARALYRQTTGKMNESLPLLQRIPKEQLSSQQKALRKKSSPPLHTLFREPSSLTEFDSKTQLAIWRDNGTILVWNCDDENEELFRGRYLHFSFEGMIDVDCTIYGETDDAIAETFTYFVSLHQPADTAKAVLLCYCPSDSPLDLHNLQPAQLAHILDSNPARRIEISATINAEQAHVLATRPYPLDLKLVGQFVFLDRGTAFLDALEHRTTPFDHVVEEHEISAPNQASTLLPFSAKVNILHYRVLGWFLQPEDFTSLKIVAKNLSVKFFLDSNDDWTAVLVAFLNRVAELGHFERLSLSILFRGGMDYETDAYVNGVAPVVEALISAIHANPKLSCLNFSDDESHLHWGPFFQWIFEEIKDHPSLRTIVVQSYEPKNDSDEDEDESQDEDEEFERTHLFDPSWLIKLHSHNRNIVVVDMLGNKCTNGSTIDKAYALNEFYNGSLALVNESASLRTLLVATALTRSASINFQFTALLLSQYADTMCELCMV</sequence>
<dbReference type="OrthoDB" id="120976at2759"/>
<evidence type="ECO:0000313" key="3">
    <source>
        <dbReference type="Proteomes" id="UP000198406"/>
    </source>
</evidence>
<dbReference type="AlphaFoldDB" id="A0A1Z5JUT3"/>
<proteinExistence type="predicted"/>
<gene>
    <name evidence="2" type="ORF">FisN_10Lh375</name>
</gene>
<protein>
    <submittedName>
        <fullName evidence="2">Uncharacterized protein</fullName>
    </submittedName>
</protein>
<name>A0A1Z5JUT3_FISSO</name>
<evidence type="ECO:0000256" key="1">
    <source>
        <dbReference type="SAM" id="MobiDB-lite"/>
    </source>
</evidence>
<feature type="compositionally biased region" description="Acidic residues" evidence="1">
    <location>
        <begin position="881"/>
        <end position="894"/>
    </location>
</feature>
<accession>A0A1Z5JUT3</accession>